<proteinExistence type="predicted"/>
<name>A0A1H6AL27_9GAMM</name>
<dbReference type="GO" id="GO:0050660">
    <property type="term" value="F:flavin adenine dinucleotide binding"/>
    <property type="evidence" value="ECO:0007669"/>
    <property type="project" value="InterPro"/>
</dbReference>
<dbReference type="InterPro" id="IPR050353">
    <property type="entry name" value="PyrK_electron_transfer"/>
</dbReference>
<dbReference type="Pfam" id="PF00175">
    <property type="entry name" value="NAD_binding_1"/>
    <property type="match status" value="1"/>
</dbReference>
<reference evidence="3 4" key="1">
    <citation type="submission" date="2016-10" db="EMBL/GenBank/DDBJ databases">
        <authorList>
            <person name="de Groot N.N."/>
        </authorList>
    </citation>
    <scope>NUCLEOTIDE SEQUENCE [LARGE SCALE GENOMIC DNA]</scope>
    <source>
        <strain evidence="3 4">DSM 22012</strain>
    </source>
</reference>
<evidence type="ECO:0000256" key="1">
    <source>
        <dbReference type="PIRSR" id="PIRSR006816-2"/>
    </source>
</evidence>
<comment type="cofactor">
    <cofactor evidence="1">
        <name>[2Fe-2S] cluster</name>
        <dbReference type="ChEBI" id="CHEBI:190135"/>
    </cofactor>
    <text evidence="1">Binds 1 [2Fe-2S] cluster per subunit.</text>
</comment>
<keyword evidence="1" id="KW-0411">Iron-sulfur</keyword>
<dbReference type="AlphaFoldDB" id="A0A1H6AL27"/>
<dbReference type="RefSeq" id="WP_104003204.1">
    <property type="nucleotide sequence ID" value="NZ_FNVQ01000002.1"/>
</dbReference>
<dbReference type="InterPro" id="IPR039261">
    <property type="entry name" value="FNR_nucleotide-bd"/>
</dbReference>
<dbReference type="PRINTS" id="PR00406">
    <property type="entry name" value="CYTB5RDTASE"/>
</dbReference>
<dbReference type="SUPFAM" id="SSF63380">
    <property type="entry name" value="Riboflavin synthase domain-like"/>
    <property type="match status" value="1"/>
</dbReference>
<dbReference type="GO" id="GO:0046872">
    <property type="term" value="F:metal ion binding"/>
    <property type="evidence" value="ECO:0007669"/>
    <property type="project" value="UniProtKB-KW"/>
</dbReference>
<feature type="binding site" evidence="1">
    <location>
        <position position="260"/>
    </location>
    <ligand>
        <name>[2Fe-2S] cluster</name>
        <dbReference type="ChEBI" id="CHEBI:190135"/>
    </ligand>
</feature>
<dbReference type="Proteomes" id="UP000236745">
    <property type="component" value="Unassembled WGS sequence"/>
</dbReference>
<dbReference type="PANTHER" id="PTHR43513">
    <property type="entry name" value="DIHYDROOROTATE DEHYDROGENASE B (NAD(+)), ELECTRON TRANSFER SUBUNIT"/>
    <property type="match status" value="1"/>
</dbReference>
<organism evidence="3 4">
    <name type="scientific">Marinobacterium lutimaris</name>
    <dbReference type="NCBI Taxonomy" id="568106"/>
    <lineage>
        <taxon>Bacteria</taxon>
        <taxon>Pseudomonadati</taxon>
        <taxon>Pseudomonadota</taxon>
        <taxon>Gammaproteobacteria</taxon>
        <taxon>Oceanospirillales</taxon>
        <taxon>Oceanospirillaceae</taxon>
        <taxon>Marinobacterium</taxon>
    </lineage>
</organism>
<feature type="binding site" evidence="1">
    <location>
        <position position="252"/>
    </location>
    <ligand>
        <name>[2Fe-2S] cluster</name>
        <dbReference type="ChEBI" id="CHEBI:190135"/>
    </ligand>
</feature>
<dbReference type="InterPro" id="IPR017927">
    <property type="entry name" value="FAD-bd_FR_type"/>
</dbReference>
<evidence type="ECO:0000313" key="3">
    <source>
        <dbReference type="EMBL" id="SEG49408.1"/>
    </source>
</evidence>
<dbReference type="GO" id="GO:0016491">
    <property type="term" value="F:oxidoreductase activity"/>
    <property type="evidence" value="ECO:0007669"/>
    <property type="project" value="InterPro"/>
</dbReference>
<dbReference type="Gene3D" id="2.40.30.10">
    <property type="entry name" value="Translation factors"/>
    <property type="match status" value="1"/>
</dbReference>
<accession>A0A1H6AL27</accession>
<keyword evidence="1" id="KW-0408">Iron</keyword>
<protein>
    <submittedName>
        <fullName evidence="3">NAD(P)H-flavin reductase</fullName>
    </submittedName>
</protein>
<dbReference type="GO" id="GO:0051537">
    <property type="term" value="F:2 iron, 2 sulfur cluster binding"/>
    <property type="evidence" value="ECO:0007669"/>
    <property type="project" value="UniProtKB-KW"/>
</dbReference>
<dbReference type="GO" id="GO:0006221">
    <property type="term" value="P:pyrimidine nucleotide biosynthetic process"/>
    <property type="evidence" value="ECO:0007669"/>
    <property type="project" value="InterPro"/>
</dbReference>
<keyword evidence="1" id="KW-0479">Metal-binding</keyword>
<keyword evidence="4" id="KW-1185">Reference proteome</keyword>
<dbReference type="InterPro" id="IPR001433">
    <property type="entry name" value="OxRdtase_FAD/NAD-bd"/>
</dbReference>
<dbReference type="CDD" id="cd06221">
    <property type="entry name" value="sulfite_reductase_like"/>
    <property type="match status" value="1"/>
</dbReference>
<dbReference type="PROSITE" id="PS51384">
    <property type="entry name" value="FAD_FR"/>
    <property type="match status" value="1"/>
</dbReference>
<dbReference type="InterPro" id="IPR017938">
    <property type="entry name" value="Riboflavin_synthase-like_b-brl"/>
</dbReference>
<feature type="binding site" evidence="1">
    <location>
        <position position="244"/>
    </location>
    <ligand>
        <name>[2Fe-2S] cluster</name>
        <dbReference type="ChEBI" id="CHEBI:190135"/>
    </ligand>
</feature>
<evidence type="ECO:0000259" key="2">
    <source>
        <dbReference type="PROSITE" id="PS51384"/>
    </source>
</evidence>
<dbReference type="PIRSF" id="PIRSF006816">
    <property type="entry name" value="Cyc3_hyd_g"/>
    <property type="match status" value="1"/>
</dbReference>
<dbReference type="PANTHER" id="PTHR43513:SF3">
    <property type="entry name" value="DIHYDROOROTATE DEHYDROGENASE B (NAD(+)), ELECTRON TRANSFER SUBUNIT-RELATED"/>
    <property type="match status" value="1"/>
</dbReference>
<evidence type="ECO:0000313" key="4">
    <source>
        <dbReference type="Proteomes" id="UP000236745"/>
    </source>
</evidence>
<feature type="binding site" evidence="1">
    <location>
        <position position="249"/>
    </location>
    <ligand>
        <name>[2Fe-2S] cluster</name>
        <dbReference type="ChEBI" id="CHEBI:190135"/>
    </ligand>
</feature>
<dbReference type="InterPro" id="IPR012165">
    <property type="entry name" value="Cyt_c3_hydrogenase_gsu"/>
</dbReference>
<dbReference type="Pfam" id="PF10418">
    <property type="entry name" value="DHODB_Fe-S_bind"/>
    <property type="match status" value="1"/>
</dbReference>
<dbReference type="OrthoDB" id="9796486at2"/>
<sequence length="280" mass="31569">MNPYLPLEAEVVERIQETPTIVTLRLRLTDADARHRFYCAPGQFNMLYLYGVGEVPISIKSGPQGFLDQTLLLDHTIRAVGRVTRALVRLQPGDRLGLRGPYGQGWPMQRARGQDVHIITGGLGCAPAVSVVHDLMRQRELYGHISVVQGVKHADDLIWHEQYEHWSQQPDTQVLLAADQASARWHWHTGMVTGLLDKLRLQPDRAIAFLCGPEPMMRASAERLMELGLNADRIWLSMERNMQCAVGHCGHCQFGAKFICRDGPVFNYPQVRDLLGTRGF</sequence>
<feature type="domain" description="FAD-binding FR-type" evidence="2">
    <location>
        <begin position="4"/>
        <end position="108"/>
    </location>
</feature>
<dbReference type="EMBL" id="FNVQ01000002">
    <property type="protein sequence ID" value="SEG49408.1"/>
    <property type="molecule type" value="Genomic_DNA"/>
</dbReference>
<dbReference type="Gene3D" id="3.40.50.80">
    <property type="entry name" value="Nucleotide-binding domain of ferredoxin-NADP reductase (FNR) module"/>
    <property type="match status" value="1"/>
</dbReference>
<dbReference type="InterPro" id="IPR019480">
    <property type="entry name" value="Dihydroorotate_DH_Fe-S-bd"/>
</dbReference>
<gene>
    <name evidence="3" type="ORF">SAMN05444390_10293</name>
</gene>
<keyword evidence="1" id="KW-0001">2Fe-2S</keyword>
<dbReference type="SUPFAM" id="SSF52343">
    <property type="entry name" value="Ferredoxin reductase-like, C-terminal NADP-linked domain"/>
    <property type="match status" value="1"/>
</dbReference>